<dbReference type="InterPro" id="IPR003593">
    <property type="entry name" value="AAA+_ATPase"/>
</dbReference>
<accession>A0A238LE63</accession>
<keyword evidence="7" id="KW-1185">Reference proteome</keyword>
<proteinExistence type="inferred from homology"/>
<reference evidence="6 7" key="1">
    <citation type="submission" date="2017-05" db="EMBL/GenBank/DDBJ databases">
        <authorList>
            <person name="Song R."/>
            <person name="Chenine A.L."/>
            <person name="Ruprecht R.M."/>
        </authorList>
    </citation>
    <scope>NUCLEOTIDE SEQUENCE [LARGE SCALE GENOMIC DNA]</scope>
    <source>
        <strain evidence="6 7">CECT 8899</strain>
    </source>
</reference>
<dbReference type="AlphaFoldDB" id="A0A238LE63"/>
<dbReference type="InterPro" id="IPR027417">
    <property type="entry name" value="P-loop_NTPase"/>
</dbReference>
<protein>
    <submittedName>
        <fullName evidence="6">Bicarbonate transport ATP-binding protein CmpD</fullName>
        <ecNumber evidence="6">3.6.3.-</ecNumber>
    </submittedName>
</protein>
<organism evidence="6 7">
    <name type="scientific">Flavimaricola marinus</name>
    <dbReference type="NCBI Taxonomy" id="1819565"/>
    <lineage>
        <taxon>Bacteria</taxon>
        <taxon>Pseudomonadati</taxon>
        <taxon>Pseudomonadota</taxon>
        <taxon>Alphaproteobacteria</taxon>
        <taxon>Rhodobacterales</taxon>
        <taxon>Paracoccaceae</taxon>
        <taxon>Flavimaricola</taxon>
    </lineage>
</organism>
<keyword evidence="6" id="KW-0378">Hydrolase</keyword>
<keyword evidence="3" id="KW-0547">Nucleotide-binding</keyword>
<dbReference type="SUPFAM" id="SSF52540">
    <property type="entry name" value="P-loop containing nucleoside triphosphate hydrolases"/>
    <property type="match status" value="1"/>
</dbReference>
<dbReference type="PROSITE" id="PS00211">
    <property type="entry name" value="ABC_TRANSPORTER_1"/>
    <property type="match status" value="1"/>
</dbReference>
<dbReference type="InterPro" id="IPR003439">
    <property type="entry name" value="ABC_transporter-like_ATP-bd"/>
</dbReference>
<dbReference type="PANTHER" id="PTHR42788:SF13">
    <property type="entry name" value="ALIPHATIC SULFONATES IMPORT ATP-BINDING PROTEIN SSUB"/>
    <property type="match status" value="1"/>
</dbReference>
<evidence type="ECO:0000259" key="5">
    <source>
        <dbReference type="PROSITE" id="PS50893"/>
    </source>
</evidence>
<dbReference type="Gene3D" id="3.40.50.300">
    <property type="entry name" value="P-loop containing nucleotide triphosphate hydrolases"/>
    <property type="match status" value="1"/>
</dbReference>
<dbReference type="InterPro" id="IPR050166">
    <property type="entry name" value="ABC_transporter_ATP-bind"/>
</dbReference>
<evidence type="ECO:0000256" key="4">
    <source>
        <dbReference type="ARBA" id="ARBA00022840"/>
    </source>
</evidence>
<dbReference type="EMBL" id="FXZK01000003">
    <property type="protein sequence ID" value="SMY07685.1"/>
    <property type="molecule type" value="Genomic_DNA"/>
</dbReference>
<sequence>MTAQAKIHDLNGASREGASIVTGHTVGMEFPGPVTALHEATFGIKKGEFISLIGPSGCGKSTLLRIVAGLLKPTSGRVNVLGSPMVGPRPEIGMMFQKATLLDWKSVLDNVLLPNTLAGSVTKADRERAVDLLHLVGLRGFEVAFPRQLSGGMQQRVALARLLNSGAELLLLDEPFGALDEFTRERLNLELMRIQSQIGATIMFVTHNIQEAVFLADRVFVMTPRPGRIAAEVEVALPRPRTIEQMKSREFTDTAFNIRDTLGGFI</sequence>
<comment type="similarity">
    <text evidence="1">Belongs to the ABC transporter superfamily.</text>
</comment>
<dbReference type="GO" id="GO:0005524">
    <property type="term" value="F:ATP binding"/>
    <property type="evidence" value="ECO:0007669"/>
    <property type="project" value="UniProtKB-KW"/>
</dbReference>
<feature type="domain" description="ABC transporter" evidence="5">
    <location>
        <begin position="21"/>
        <end position="249"/>
    </location>
</feature>
<dbReference type="SMART" id="SM00382">
    <property type="entry name" value="AAA"/>
    <property type="match status" value="1"/>
</dbReference>
<dbReference type="Pfam" id="PF00005">
    <property type="entry name" value="ABC_tran"/>
    <property type="match status" value="1"/>
</dbReference>
<dbReference type="PROSITE" id="PS50893">
    <property type="entry name" value="ABC_TRANSPORTER_2"/>
    <property type="match status" value="1"/>
</dbReference>
<gene>
    <name evidence="6" type="primary">cmpD_1</name>
    <name evidence="6" type="ORF">LOM8899_01825</name>
</gene>
<name>A0A238LE63_9RHOB</name>
<dbReference type="PANTHER" id="PTHR42788">
    <property type="entry name" value="TAURINE IMPORT ATP-BINDING PROTEIN-RELATED"/>
    <property type="match status" value="1"/>
</dbReference>
<keyword evidence="2" id="KW-0813">Transport</keyword>
<evidence type="ECO:0000313" key="6">
    <source>
        <dbReference type="EMBL" id="SMY07685.1"/>
    </source>
</evidence>
<dbReference type="InterPro" id="IPR017871">
    <property type="entry name" value="ABC_transporter-like_CS"/>
</dbReference>
<evidence type="ECO:0000256" key="3">
    <source>
        <dbReference type="ARBA" id="ARBA00022741"/>
    </source>
</evidence>
<dbReference type="EC" id="3.6.3.-" evidence="6"/>
<evidence type="ECO:0000256" key="2">
    <source>
        <dbReference type="ARBA" id="ARBA00022448"/>
    </source>
</evidence>
<evidence type="ECO:0000313" key="7">
    <source>
        <dbReference type="Proteomes" id="UP000201613"/>
    </source>
</evidence>
<keyword evidence="4 6" id="KW-0067">ATP-binding</keyword>
<dbReference type="GO" id="GO:0016887">
    <property type="term" value="F:ATP hydrolysis activity"/>
    <property type="evidence" value="ECO:0007669"/>
    <property type="project" value="InterPro"/>
</dbReference>
<dbReference type="Proteomes" id="UP000201613">
    <property type="component" value="Unassembled WGS sequence"/>
</dbReference>
<dbReference type="RefSeq" id="WP_168770510.1">
    <property type="nucleotide sequence ID" value="NZ_FXZK01000003.1"/>
</dbReference>
<evidence type="ECO:0000256" key="1">
    <source>
        <dbReference type="ARBA" id="ARBA00005417"/>
    </source>
</evidence>
<dbReference type="CDD" id="cd03293">
    <property type="entry name" value="ABC_NrtD_SsuB_transporters"/>
    <property type="match status" value="1"/>
</dbReference>